<feature type="chain" id="PRO_5037046280" evidence="1">
    <location>
        <begin position="37"/>
        <end position="389"/>
    </location>
</feature>
<dbReference type="EMBL" id="BMJJ01000004">
    <property type="protein sequence ID" value="GGD18928.1"/>
    <property type="molecule type" value="Genomic_DNA"/>
</dbReference>
<comment type="caution">
    <text evidence="2">The sequence shown here is derived from an EMBL/GenBank/DDBJ whole genome shotgun (WGS) entry which is preliminary data.</text>
</comment>
<feature type="signal peptide" evidence="1">
    <location>
        <begin position="1"/>
        <end position="36"/>
    </location>
</feature>
<keyword evidence="1" id="KW-0732">Signal</keyword>
<evidence type="ECO:0000313" key="2">
    <source>
        <dbReference type="EMBL" id="GGD18928.1"/>
    </source>
</evidence>
<dbReference type="AlphaFoldDB" id="A0A917DAM4"/>
<reference evidence="2" key="2">
    <citation type="submission" date="2020-09" db="EMBL/GenBank/DDBJ databases">
        <authorList>
            <person name="Sun Q."/>
            <person name="Zhou Y."/>
        </authorList>
    </citation>
    <scope>NUCLEOTIDE SEQUENCE</scope>
    <source>
        <strain evidence="2">CGMCC 1.15493</strain>
    </source>
</reference>
<evidence type="ECO:0000313" key="3">
    <source>
        <dbReference type="Proteomes" id="UP000613160"/>
    </source>
</evidence>
<sequence>MPMTRPFPLIPFRRRFAFRLVLLLGVGNGVLHPAHAQEAQGGGLLGGFRNFLGSDGEPSGAYASPDAIPRATGPGIIGLDGPRTLDRLNPIALPEIGGSPKLVLPTIPGFAPLPDRPTLDSIRSRKALVLEAKLAGDGEPVPTGLVWRLFAPLVALDGKLPLIASAAGGTATFDIPPGNYLLHVGFGRAGVTKRIDFTGEQTREIVVLNAGGLKLHAIAVGDVPIPAEALSFDIYSDAPNERDRVLVAEGIPPGRTVQLNAGTYHVESTFGSVNAVVRADVKVEPGKVTDVTLQHHAAQLTMKLVREKGGEAIADTAWSITNGSGDVIRESVGAFPSMVLEEGEYLIVAKNKDRMYQRDFMVQAGVNTDVEVLTSDIVAAPDASQGSGD</sequence>
<name>A0A917DAM4_9HYPH</name>
<dbReference type="Proteomes" id="UP000613160">
    <property type="component" value="Unassembled WGS sequence"/>
</dbReference>
<organism evidence="2 3">
    <name type="scientific">Aureimonas glaciei</name>
    <dbReference type="NCBI Taxonomy" id="1776957"/>
    <lineage>
        <taxon>Bacteria</taxon>
        <taxon>Pseudomonadati</taxon>
        <taxon>Pseudomonadota</taxon>
        <taxon>Alphaproteobacteria</taxon>
        <taxon>Hyphomicrobiales</taxon>
        <taxon>Aurantimonadaceae</taxon>
        <taxon>Aureimonas</taxon>
    </lineage>
</organism>
<gene>
    <name evidence="2" type="ORF">GCM10011335_22270</name>
</gene>
<proteinExistence type="predicted"/>
<reference evidence="2" key="1">
    <citation type="journal article" date="2014" name="Int. J. Syst. Evol. Microbiol.">
        <title>Complete genome sequence of Corynebacterium casei LMG S-19264T (=DSM 44701T), isolated from a smear-ripened cheese.</title>
        <authorList>
            <consortium name="US DOE Joint Genome Institute (JGI-PGF)"/>
            <person name="Walter F."/>
            <person name="Albersmeier A."/>
            <person name="Kalinowski J."/>
            <person name="Ruckert C."/>
        </authorList>
    </citation>
    <scope>NUCLEOTIDE SEQUENCE</scope>
    <source>
        <strain evidence="2">CGMCC 1.15493</strain>
    </source>
</reference>
<evidence type="ECO:0000256" key="1">
    <source>
        <dbReference type="SAM" id="SignalP"/>
    </source>
</evidence>
<accession>A0A917DAM4</accession>
<protein>
    <submittedName>
        <fullName evidence="2">Uncharacterized protein</fullName>
    </submittedName>
</protein>
<keyword evidence="3" id="KW-1185">Reference proteome</keyword>